<dbReference type="Pfam" id="PF02743">
    <property type="entry name" value="dCache_1"/>
    <property type="match status" value="1"/>
</dbReference>
<evidence type="ECO:0000313" key="8">
    <source>
        <dbReference type="EMBL" id="RXK13686.1"/>
    </source>
</evidence>
<keyword evidence="9" id="KW-1185">Reference proteome</keyword>
<dbReference type="Proteomes" id="UP000290092">
    <property type="component" value="Unassembled WGS sequence"/>
</dbReference>
<evidence type="ECO:0000259" key="7">
    <source>
        <dbReference type="Pfam" id="PF02743"/>
    </source>
</evidence>
<keyword evidence="4 6" id="KW-1133">Transmembrane helix</keyword>
<keyword evidence="3 6" id="KW-0812">Transmembrane</keyword>
<dbReference type="Gene3D" id="3.30.450.20">
    <property type="entry name" value="PAS domain"/>
    <property type="match status" value="1"/>
</dbReference>
<keyword evidence="5 6" id="KW-0472">Membrane</keyword>
<evidence type="ECO:0000256" key="5">
    <source>
        <dbReference type="ARBA" id="ARBA00023136"/>
    </source>
</evidence>
<name>A0AAX2AEF4_9BACT</name>
<dbReference type="RefSeq" id="WP_196779647.1">
    <property type="nucleotide sequence ID" value="NZ_NXID01000064.1"/>
</dbReference>
<dbReference type="AlphaFoldDB" id="A0AAX2AEF4"/>
<organism evidence="8 9">
    <name type="scientific">Malaciobacter mytili LMG 24559</name>
    <dbReference type="NCBI Taxonomy" id="1032238"/>
    <lineage>
        <taxon>Bacteria</taxon>
        <taxon>Pseudomonadati</taxon>
        <taxon>Campylobacterota</taxon>
        <taxon>Epsilonproteobacteria</taxon>
        <taxon>Campylobacterales</taxon>
        <taxon>Arcobacteraceae</taxon>
        <taxon>Malaciobacter</taxon>
    </lineage>
</organism>
<comment type="caution">
    <text evidence="8">The sequence shown here is derived from an EMBL/GenBank/DDBJ whole genome shotgun (WGS) entry which is preliminary data.</text>
</comment>
<gene>
    <name evidence="8" type="ORF">CP985_13445</name>
</gene>
<accession>A0AAX2AEF4</accession>
<dbReference type="EMBL" id="NXID01000064">
    <property type="protein sequence ID" value="RXK13686.1"/>
    <property type="molecule type" value="Genomic_DNA"/>
</dbReference>
<evidence type="ECO:0000256" key="1">
    <source>
        <dbReference type="ARBA" id="ARBA00004651"/>
    </source>
</evidence>
<dbReference type="GO" id="GO:0005886">
    <property type="term" value="C:plasma membrane"/>
    <property type="evidence" value="ECO:0007669"/>
    <property type="project" value="UniProtKB-SubCell"/>
</dbReference>
<evidence type="ECO:0000313" key="9">
    <source>
        <dbReference type="Proteomes" id="UP000290092"/>
    </source>
</evidence>
<reference evidence="8 9" key="1">
    <citation type="submission" date="2017-09" db="EMBL/GenBank/DDBJ databases">
        <title>Genomics of the genus Arcobacter.</title>
        <authorList>
            <person name="Perez-Cataluna A."/>
            <person name="Figueras M.J."/>
            <person name="Salas-Masso N."/>
        </authorList>
    </citation>
    <scope>NUCLEOTIDE SEQUENCE [LARGE SCALE GENOMIC DNA]</scope>
    <source>
        <strain evidence="8 9">CECT 7386</strain>
    </source>
</reference>
<protein>
    <submittedName>
        <fullName evidence="8">Chemotaxis protein</fullName>
    </submittedName>
</protein>
<comment type="subcellular location">
    <subcellularLocation>
        <location evidence="1">Cell membrane</location>
        <topology evidence="1">Multi-pass membrane protein</topology>
    </subcellularLocation>
</comment>
<feature type="domain" description="Cache" evidence="7">
    <location>
        <begin position="44"/>
        <end position="309"/>
    </location>
</feature>
<evidence type="ECO:0000256" key="6">
    <source>
        <dbReference type="SAM" id="Phobius"/>
    </source>
</evidence>
<evidence type="ECO:0000256" key="2">
    <source>
        <dbReference type="ARBA" id="ARBA00022475"/>
    </source>
</evidence>
<dbReference type="InterPro" id="IPR033479">
    <property type="entry name" value="dCache_1"/>
</dbReference>
<feature type="non-terminal residue" evidence="8">
    <location>
        <position position="393"/>
    </location>
</feature>
<sequence>MKNVAIKTKILLIGLSSLILLGVILAIISVKYSKDVLMQESFDRLQTVKDIKAHQLEVFFQERIADIKVLAKSENIKNIINDLTETHNELSVKSTDNFPVTNEMVKDETKPHEDFFQSYMNDYGYYDIFVICAQHGHVMYSAAKESDYGANLSNGSLKDSALADAWKKAKELKRPVYVDMEPYAPSNGAPAMFLATPVYIDGEIKSVLVFQISDKSINDIMKFREGFGESEETYLVGADNLMRSDSFLDPKNHTLIASFSNPDKGSVDTEATKEALEGKSGAKIIIDYNNNPVLSVYSPVKIGEDFKWAIMAEIDEAEVLLTPNEIRNVIALASILLIILIGIALFTFVNSMVVKPLNVFQNGLLSFFKYLNKETEDTQELIVDRKDEIGLMS</sequence>
<proteinExistence type="predicted"/>
<feature type="transmembrane region" description="Helical" evidence="6">
    <location>
        <begin position="329"/>
        <end position="349"/>
    </location>
</feature>
<keyword evidence="2" id="KW-1003">Cell membrane</keyword>
<evidence type="ECO:0000256" key="3">
    <source>
        <dbReference type="ARBA" id="ARBA00022692"/>
    </source>
</evidence>
<evidence type="ECO:0000256" key="4">
    <source>
        <dbReference type="ARBA" id="ARBA00022989"/>
    </source>
</evidence>